<reference evidence="3" key="2">
    <citation type="submission" date="2013-12" db="EMBL/GenBank/DDBJ databases">
        <authorList>
            <person name="Yu Y."/>
            <person name="Lee S."/>
            <person name="de Baynast K."/>
            <person name="Wissotski M."/>
            <person name="Liu L."/>
            <person name="Talag J."/>
            <person name="Goicoechea J."/>
            <person name="Angelova A."/>
            <person name="Jetty R."/>
            <person name="Kudrna D."/>
            <person name="Golser W."/>
            <person name="Rivera L."/>
            <person name="Zhang J."/>
            <person name="Wing R."/>
        </authorList>
    </citation>
    <scope>NUCLEOTIDE SEQUENCE</scope>
</reference>
<reference evidence="2 3" key="1">
    <citation type="submission" date="2012-08" db="EMBL/GenBank/DDBJ databases">
        <title>Oryza genome evolution.</title>
        <authorList>
            <person name="Wing R.A."/>
        </authorList>
    </citation>
    <scope>NUCLEOTIDE SEQUENCE</scope>
</reference>
<dbReference type="STRING" id="77586.A0A0D9XLM5"/>
<feature type="compositionally biased region" description="Basic and acidic residues" evidence="1">
    <location>
        <begin position="9"/>
        <end position="22"/>
    </location>
</feature>
<protein>
    <submittedName>
        <fullName evidence="2">Uncharacterized protein</fullName>
    </submittedName>
</protein>
<keyword evidence="3" id="KW-1185">Reference proteome</keyword>
<feature type="region of interest" description="Disordered" evidence="1">
    <location>
        <begin position="1"/>
        <end position="22"/>
    </location>
</feature>
<dbReference type="InterPro" id="IPR012535">
    <property type="entry name" value="Cell_div_Cdc14"/>
</dbReference>
<dbReference type="Gramene" id="LPERR10G12280.1">
    <property type="protein sequence ID" value="LPERR10G12280.1"/>
    <property type="gene ID" value="LPERR10G12280"/>
</dbReference>
<sequence length="213" mass="23629">MPGAAAGEGEERARPPTASERRRMYRDMALSLRCGLRDASAGFSFLRLRGLRALLRSLRSAADADASTRLFRQSQALRDLQVVSVVFEHSLRRAQEESVVTVGQVLGIEIEPVKLRNPATDSEVALALRVLEGCCLLCRDCAAAAHRLNAVKILLNILMARGMLEQRACLDTLLALMVDSSENLMDFMDHDGLTKVVDLVKDTQRDEHLLRFI</sequence>
<accession>A0A0D9XLM5</accession>
<dbReference type="Gene3D" id="1.25.10.10">
    <property type="entry name" value="Leucine-rich Repeat Variant"/>
    <property type="match status" value="1"/>
</dbReference>
<dbReference type="Proteomes" id="UP000032180">
    <property type="component" value="Chromosome 10"/>
</dbReference>
<dbReference type="SUPFAM" id="SSF48371">
    <property type="entry name" value="ARM repeat"/>
    <property type="match status" value="1"/>
</dbReference>
<evidence type="ECO:0000313" key="2">
    <source>
        <dbReference type="EnsemblPlants" id="LPERR10G12280.1"/>
    </source>
</evidence>
<dbReference type="PANTHER" id="PTHR34065">
    <property type="entry name" value="CELL DIVISION CONTROL PROTEIN 14"/>
    <property type="match status" value="1"/>
</dbReference>
<dbReference type="PANTHER" id="PTHR34065:SF2">
    <property type="entry name" value="OS10G0520900 PROTEIN"/>
    <property type="match status" value="1"/>
</dbReference>
<organism evidence="2 3">
    <name type="scientific">Leersia perrieri</name>
    <dbReference type="NCBI Taxonomy" id="77586"/>
    <lineage>
        <taxon>Eukaryota</taxon>
        <taxon>Viridiplantae</taxon>
        <taxon>Streptophyta</taxon>
        <taxon>Embryophyta</taxon>
        <taxon>Tracheophyta</taxon>
        <taxon>Spermatophyta</taxon>
        <taxon>Magnoliopsida</taxon>
        <taxon>Liliopsida</taxon>
        <taxon>Poales</taxon>
        <taxon>Poaceae</taxon>
        <taxon>BOP clade</taxon>
        <taxon>Oryzoideae</taxon>
        <taxon>Oryzeae</taxon>
        <taxon>Oryzinae</taxon>
        <taxon>Leersia</taxon>
    </lineage>
</organism>
<evidence type="ECO:0000313" key="3">
    <source>
        <dbReference type="Proteomes" id="UP000032180"/>
    </source>
</evidence>
<dbReference type="EnsemblPlants" id="LPERR10G12280.1">
    <property type="protein sequence ID" value="LPERR10G12280.1"/>
    <property type="gene ID" value="LPERR10G12280"/>
</dbReference>
<dbReference type="AlphaFoldDB" id="A0A0D9XLM5"/>
<dbReference type="HOGENOM" id="CLU_040242_1_0_1"/>
<dbReference type="InterPro" id="IPR011989">
    <property type="entry name" value="ARM-like"/>
</dbReference>
<dbReference type="InterPro" id="IPR016024">
    <property type="entry name" value="ARM-type_fold"/>
</dbReference>
<evidence type="ECO:0000256" key="1">
    <source>
        <dbReference type="SAM" id="MobiDB-lite"/>
    </source>
</evidence>
<name>A0A0D9XLM5_9ORYZ</name>
<proteinExistence type="predicted"/>
<reference evidence="2" key="3">
    <citation type="submission" date="2015-04" db="UniProtKB">
        <authorList>
            <consortium name="EnsemblPlants"/>
        </authorList>
    </citation>
    <scope>IDENTIFICATION</scope>
</reference>
<dbReference type="eggNOG" id="ENOG502QSTZ">
    <property type="taxonomic scope" value="Eukaryota"/>
</dbReference>